<proteinExistence type="predicted"/>
<dbReference type="SUPFAM" id="SSF46689">
    <property type="entry name" value="Homeodomain-like"/>
    <property type="match status" value="1"/>
</dbReference>
<dbReference type="Gene3D" id="1.10.357.10">
    <property type="entry name" value="Tetracycline Repressor, domain 2"/>
    <property type="match status" value="1"/>
</dbReference>
<reference evidence="2" key="1">
    <citation type="journal article" date="2019" name="Int. J. Syst. Evol. Microbiol.">
        <title>The Global Catalogue of Microorganisms (GCM) 10K type strain sequencing project: providing services to taxonomists for standard genome sequencing and annotation.</title>
        <authorList>
            <consortium name="The Broad Institute Genomics Platform"/>
            <consortium name="The Broad Institute Genome Sequencing Center for Infectious Disease"/>
            <person name="Wu L."/>
            <person name="Ma J."/>
        </authorList>
    </citation>
    <scope>NUCLEOTIDE SEQUENCE [LARGE SCALE GENOMIC DNA]</scope>
    <source>
        <strain evidence="2">JCM 30742</strain>
    </source>
</reference>
<gene>
    <name evidence="1" type="ORF">GCM10023081_34500</name>
</gene>
<evidence type="ECO:0000313" key="1">
    <source>
        <dbReference type="EMBL" id="GAA3694324.1"/>
    </source>
</evidence>
<dbReference type="EMBL" id="BAABEO010000023">
    <property type="protein sequence ID" value="GAA3694324.1"/>
    <property type="molecule type" value="Genomic_DNA"/>
</dbReference>
<protein>
    <submittedName>
        <fullName evidence="1">Uncharacterized protein</fullName>
    </submittedName>
</protein>
<keyword evidence="2" id="KW-1185">Reference proteome</keyword>
<name>A0ABP7CV27_9MICC</name>
<dbReference type="InterPro" id="IPR009057">
    <property type="entry name" value="Homeodomain-like_sf"/>
</dbReference>
<dbReference type="Proteomes" id="UP001500752">
    <property type="component" value="Unassembled WGS sequence"/>
</dbReference>
<comment type="caution">
    <text evidence="1">The sequence shown here is derived from an EMBL/GenBank/DDBJ whole genome shotgun (WGS) entry which is preliminary data.</text>
</comment>
<accession>A0ABP7CV27</accession>
<evidence type="ECO:0000313" key="2">
    <source>
        <dbReference type="Proteomes" id="UP001500752"/>
    </source>
</evidence>
<organism evidence="1 2">
    <name type="scientific">Arthrobacter ginkgonis</name>
    <dbReference type="NCBI Taxonomy" id="1630594"/>
    <lineage>
        <taxon>Bacteria</taxon>
        <taxon>Bacillati</taxon>
        <taxon>Actinomycetota</taxon>
        <taxon>Actinomycetes</taxon>
        <taxon>Micrococcales</taxon>
        <taxon>Micrococcaceae</taxon>
        <taxon>Arthrobacter</taxon>
    </lineage>
</organism>
<sequence length="140" mass="16364">MHYGLIYHYFDSKEQLFLAAMNELTSAYIEWREKTVDRSEAFPPMPIDGHELWWRAAANFSADSGRSYAAMGWTYPVMTYELDAILRSHPEVPEIEAKAHIMREICLNFGWVMFKETVQSGFHLNKEEIDRIGREIIGRS</sequence>